<dbReference type="PANTHER" id="PTHR48100:SF2">
    <property type="entry name" value="CONSERVED PROTEIN"/>
    <property type="match status" value="1"/>
</dbReference>
<name>A0ABU2H1P1_9ACTN</name>
<dbReference type="Proteomes" id="UP001250214">
    <property type="component" value="Unassembled WGS sequence"/>
</dbReference>
<accession>A0ABU2H1P1</accession>
<dbReference type="NCBIfam" id="TIGR03848">
    <property type="entry name" value="MSMEG_4193"/>
    <property type="match status" value="1"/>
</dbReference>
<reference evidence="2" key="1">
    <citation type="submission" date="2023-07" db="EMBL/GenBank/DDBJ databases">
        <title>Novel species in the genus Lipingzhangella isolated from Sambhar Salt Lake.</title>
        <authorList>
            <person name="Jiya N."/>
            <person name="Kajale S."/>
            <person name="Sharma A."/>
        </authorList>
    </citation>
    <scope>NUCLEOTIDE SEQUENCE [LARGE SCALE GENOMIC DNA]</scope>
    <source>
        <strain evidence="2">LS1_29</strain>
    </source>
</reference>
<dbReference type="SMART" id="SM00855">
    <property type="entry name" value="PGAM"/>
    <property type="match status" value="1"/>
</dbReference>
<evidence type="ECO:0000313" key="2">
    <source>
        <dbReference type="Proteomes" id="UP001250214"/>
    </source>
</evidence>
<dbReference type="InterPro" id="IPR029033">
    <property type="entry name" value="His_PPase_superfam"/>
</dbReference>
<dbReference type="RefSeq" id="WP_310910429.1">
    <property type="nucleotide sequence ID" value="NZ_JAVLVT010000001.1"/>
</dbReference>
<sequence>MTGSATVLLVRHGSTTETGARLTGRRPGIGLDERGRGQATRLAQRLAPLQLNAVVSSPLQRCRETAEAIRAAQPAESGVENVRTDPELIECDYGDWTGKLLVDLVDEPAWHTVQHHASAARFPGGEGLAEVAHRATRAVRDHIERLLDTHQHPVLLVCSHGDVIKAVLADALGMHLDLFQRIQADPCSLSAIRYTSGRPFVLRLNDCGETLVGLVPRGEYPRIDDTDAVVGGGGGGEAENPRV</sequence>
<dbReference type="CDD" id="cd07067">
    <property type="entry name" value="HP_PGM_like"/>
    <property type="match status" value="1"/>
</dbReference>
<dbReference type="EMBL" id="JAVLVT010000001">
    <property type="protein sequence ID" value="MDS1268922.1"/>
    <property type="molecule type" value="Genomic_DNA"/>
</dbReference>
<comment type="caution">
    <text evidence="1">The sequence shown here is derived from an EMBL/GenBank/DDBJ whole genome shotgun (WGS) entry which is preliminary data.</text>
</comment>
<dbReference type="PANTHER" id="PTHR48100">
    <property type="entry name" value="BROAD-SPECIFICITY PHOSPHATASE YOR283W-RELATED"/>
    <property type="match status" value="1"/>
</dbReference>
<dbReference type="Pfam" id="PF00300">
    <property type="entry name" value="His_Phos_1"/>
    <property type="match status" value="1"/>
</dbReference>
<dbReference type="SUPFAM" id="SSF53254">
    <property type="entry name" value="Phosphoglycerate mutase-like"/>
    <property type="match status" value="1"/>
</dbReference>
<gene>
    <name evidence="1" type="ORF">RIF23_01295</name>
</gene>
<dbReference type="Gene3D" id="3.40.50.1240">
    <property type="entry name" value="Phosphoglycerate mutase-like"/>
    <property type="match status" value="1"/>
</dbReference>
<keyword evidence="2" id="KW-1185">Reference proteome</keyword>
<dbReference type="InterPro" id="IPR050275">
    <property type="entry name" value="PGM_Phosphatase"/>
</dbReference>
<dbReference type="InterPro" id="IPR022492">
    <property type="entry name" value="Phosphomutase_MSMEG4193_put"/>
</dbReference>
<evidence type="ECO:0000313" key="1">
    <source>
        <dbReference type="EMBL" id="MDS1268922.1"/>
    </source>
</evidence>
<dbReference type="InterPro" id="IPR013078">
    <property type="entry name" value="His_Pase_superF_clade-1"/>
</dbReference>
<organism evidence="1 2">
    <name type="scientific">Lipingzhangella rawalii</name>
    <dbReference type="NCBI Taxonomy" id="2055835"/>
    <lineage>
        <taxon>Bacteria</taxon>
        <taxon>Bacillati</taxon>
        <taxon>Actinomycetota</taxon>
        <taxon>Actinomycetes</taxon>
        <taxon>Streptosporangiales</taxon>
        <taxon>Nocardiopsidaceae</taxon>
        <taxon>Lipingzhangella</taxon>
    </lineage>
</organism>
<proteinExistence type="predicted"/>
<protein>
    <submittedName>
        <fullName evidence="1">MSMEG_4193 family putative phosphomutase</fullName>
    </submittedName>
</protein>